<gene>
    <name evidence="4" type="ORF">SAMN02746019_00015640</name>
</gene>
<organism evidence="4 5">
    <name type="scientific">Thermoflexus hugenholtzii JAD2</name>
    <dbReference type="NCBI Taxonomy" id="877466"/>
    <lineage>
        <taxon>Bacteria</taxon>
        <taxon>Bacillati</taxon>
        <taxon>Chloroflexota</taxon>
        <taxon>Thermoflexia</taxon>
        <taxon>Thermoflexales</taxon>
        <taxon>Thermoflexaceae</taxon>
        <taxon>Thermoflexus</taxon>
    </lineage>
</organism>
<dbReference type="Pfam" id="PF13439">
    <property type="entry name" value="Glyco_transf_4"/>
    <property type="match status" value="1"/>
</dbReference>
<evidence type="ECO:0000256" key="1">
    <source>
        <dbReference type="ARBA" id="ARBA00022679"/>
    </source>
</evidence>
<protein>
    <submittedName>
        <fullName evidence="4">Glycosyltransferase involved in cell wall bisynthesis</fullName>
    </submittedName>
</protein>
<dbReference type="SUPFAM" id="SSF53756">
    <property type="entry name" value="UDP-Glycosyltransferase/glycogen phosphorylase"/>
    <property type="match status" value="1"/>
</dbReference>
<evidence type="ECO:0000259" key="2">
    <source>
        <dbReference type="Pfam" id="PF00534"/>
    </source>
</evidence>
<dbReference type="Gene3D" id="3.40.50.2000">
    <property type="entry name" value="Glycogen Phosphorylase B"/>
    <property type="match status" value="2"/>
</dbReference>
<dbReference type="GO" id="GO:0009103">
    <property type="term" value="P:lipopolysaccharide biosynthetic process"/>
    <property type="evidence" value="ECO:0007669"/>
    <property type="project" value="TreeGrafter"/>
</dbReference>
<sequence length="356" mass="40222">MRIGIDVQATRGQRTGIGVYADQLLRALLRVAPHHEYVPLSWEREGELRTDQRLRWQQWLLPRRARAAGVDLLHVPGFDAPRWRPCPVVLTVHDLIGLLFPEQLPPISRLYWAGWLPRSLRWADHLIADSSHTARDLERRLGIPPERITVIPLGVDERFHPEIPPEAREAARRKYGLAFPVILYVGTLGPRKGLDTLVAAFGRIAGRIPHHLVLAGKPGWWVDRLLREIRALGLTERVHLLGYVPEEDLPALYRLADVFVYPSRYEGFGLPPLEAMACGTPVVCADAASLPEVVGDAALRVPPGDPEAWAAALLRVLEDESLRRRLQAEGPTQARRFTWEETARRTVRVYEQVAGR</sequence>
<feature type="domain" description="Glycosyl transferase family 1" evidence="2">
    <location>
        <begin position="173"/>
        <end position="330"/>
    </location>
</feature>
<dbReference type="FunCoup" id="A0A212RBM6">
    <property type="interactions" value="14"/>
</dbReference>
<dbReference type="Pfam" id="PF00534">
    <property type="entry name" value="Glycos_transf_1"/>
    <property type="match status" value="1"/>
</dbReference>
<dbReference type="OrthoDB" id="9797829at2"/>
<dbReference type="InterPro" id="IPR001296">
    <property type="entry name" value="Glyco_trans_1"/>
</dbReference>
<feature type="domain" description="Glycosyltransferase subfamily 4-like N-terminal" evidence="3">
    <location>
        <begin position="52"/>
        <end position="157"/>
    </location>
</feature>
<dbReference type="AlphaFoldDB" id="A0A212RBM6"/>
<name>A0A212RBM6_9CHLR</name>
<dbReference type="EMBL" id="FYEK01000041">
    <property type="protein sequence ID" value="SNB69455.1"/>
    <property type="molecule type" value="Genomic_DNA"/>
</dbReference>
<dbReference type="PANTHER" id="PTHR46401">
    <property type="entry name" value="GLYCOSYLTRANSFERASE WBBK-RELATED"/>
    <property type="match status" value="1"/>
</dbReference>
<keyword evidence="5" id="KW-1185">Reference proteome</keyword>
<dbReference type="RefSeq" id="WP_088571737.1">
    <property type="nucleotide sequence ID" value="NZ_FYEK01000041.1"/>
</dbReference>
<keyword evidence="1 4" id="KW-0808">Transferase</keyword>
<evidence type="ECO:0000259" key="3">
    <source>
        <dbReference type="Pfam" id="PF13439"/>
    </source>
</evidence>
<reference evidence="5" key="1">
    <citation type="submission" date="2017-06" db="EMBL/GenBank/DDBJ databases">
        <authorList>
            <person name="Varghese N."/>
            <person name="Submissions S."/>
        </authorList>
    </citation>
    <scope>NUCLEOTIDE SEQUENCE [LARGE SCALE GENOMIC DNA]</scope>
    <source>
        <strain evidence="5">JAD2</strain>
    </source>
</reference>
<proteinExistence type="predicted"/>
<dbReference type="PANTHER" id="PTHR46401:SF2">
    <property type="entry name" value="GLYCOSYLTRANSFERASE WBBK-RELATED"/>
    <property type="match status" value="1"/>
</dbReference>
<dbReference type="FunFam" id="3.40.50.2000:FF:000119">
    <property type="entry name" value="Glycosyl transferase group 1"/>
    <property type="match status" value="1"/>
</dbReference>
<evidence type="ECO:0000313" key="4">
    <source>
        <dbReference type="EMBL" id="SNB69455.1"/>
    </source>
</evidence>
<evidence type="ECO:0000313" key="5">
    <source>
        <dbReference type="Proteomes" id="UP000197025"/>
    </source>
</evidence>
<dbReference type="InterPro" id="IPR028098">
    <property type="entry name" value="Glyco_trans_4-like_N"/>
</dbReference>
<accession>A0A212RBM6</accession>
<dbReference type="Proteomes" id="UP000197025">
    <property type="component" value="Unassembled WGS sequence"/>
</dbReference>
<dbReference type="CDD" id="cd03809">
    <property type="entry name" value="GT4_MtfB-like"/>
    <property type="match status" value="1"/>
</dbReference>
<dbReference type="GO" id="GO:0016757">
    <property type="term" value="F:glycosyltransferase activity"/>
    <property type="evidence" value="ECO:0007669"/>
    <property type="project" value="InterPro"/>
</dbReference>
<dbReference type="InParanoid" id="A0A212RBM6"/>